<dbReference type="AlphaFoldDB" id="A0AAV6U3X0"/>
<organism evidence="2 3">
    <name type="scientific">Oedothorax gibbosus</name>
    <dbReference type="NCBI Taxonomy" id="931172"/>
    <lineage>
        <taxon>Eukaryota</taxon>
        <taxon>Metazoa</taxon>
        <taxon>Ecdysozoa</taxon>
        <taxon>Arthropoda</taxon>
        <taxon>Chelicerata</taxon>
        <taxon>Arachnida</taxon>
        <taxon>Araneae</taxon>
        <taxon>Araneomorphae</taxon>
        <taxon>Entelegynae</taxon>
        <taxon>Araneoidea</taxon>
        <taxon>Linyphiidae</taxon>
        <taxon>Erigoninae</taxon>
        <taxon>Oedothorax</taxon>
    </lineage>
</organism>
<evidence type="ECO:0000256" key="1">
    <source>
        <dbReference type="SAM" id="MobiDB-lite"/>
    </source>
</evidence>
<accession>A0AAV6U3X0</accession>
<proteinExistence type="predicted"/>
<dbReference type="Proteomes" id="UP000827092">
    <property type="component" value="Unassembled WGS sequence"/>
</dbReference>
<keyword evidence="3" id="KW-1185">Reference proteome</keyword>
<sequence length="174" mass="20852">MKFGDRDLFCDLEIQENVFNQIQKFICEVYNLAGITDVDAARLQQFINNYMVYDVNEEFNRENVKSFDASNLPPCKSELLQQFRRSNYITSLWINSYKKELRIFSPENNGWTLEDNHYHFNWFDEDQLPGFVSESLQEESEEDTKDDDNDNEYIQYQHCIDDELSNFNDEDNED</sequence>
<comment type="caution">
    <text evidence="2">The sequence shown here is derived from an EMBL/GenBank/DDBJ whole genome shotgun (WGS) entry which is preliminary data.</text>
</comment>
<gene>
    <name evidence="2" type="ORF">JTE90_024376</name>
</gene>
<name>A0AAV6U3X0_9ARAC</name>
<feature type="region of interest" description="Disordered" evidence="1">
    <location>
        <begin position="134"/>
        <end position="153"/>
    </location>
</feature>
<dbReference type="EMBL" id="JAFNEN010000644">
    <property type="protein sequence ID" value="KAG8179172.1"/>
    <property type="molecule type" value="Genomic_DNA"/>
</dbReference>
<evidence type="ECO:0000313" key="3">
    <source>
        <dbReference type="Proteomes" id="UP000827092"/>
    </source>
</evidence>
<reference evidence="2 3" key="1">
    <citation type="journal article" date="2022" name="Nat. Ecol. Evol.">
        <title>A masculinizing supergene underlies an exaggerated male reproductive morph in a spider.</title>
        <authorList>
            <person name="Hendrickx F."/>
            <person name="De Corte Z."/>
            <person name="Sonet G."/>
            <person name="Van Belleghem S.M."/>
            <person name="Kostlbacher S."/>
            <person name="Vangestel C."/>
        </authorList>
    </citation>
    <scope>NUCLEOTIDE SEQUENCE [LARGE SCALE GENOMIC DNA]</scope>
    <source>
        <strain evidence="2">W744_W776</strain>
    </source>
</reference>
<protein>
    <submittedName>
        <fullName evidence="2">Uncharacterized protein</fullName>
    </submittedName>
</protein>
<feature type="compositionally biased region" description="Acidic residues" evidence="1">
    <location>
        <begin position="136"/>
        <end position="151"/>
    </location>
</feature>
<evidence type="ECO:0000313" key="2">
    <source>
        <dbReference type="EMBL" id="KAG8179172.1"/>
    </source>
</evidence>